<keyword evidence="3" id="KW-0413">Isomerase</keyword>
<dbReference type="PANTHER" id="PTHR30560:SF3">
    <property type="entry name" value="TRIGGER FACTOR-LIKE PROTEIN TIG, CHLOROPLASTIC"/>
    <property type="match status" value="1"/>
</dbReference>
<dbReference type="InterPro" id="IPR008881">
    <property type="entry name" value="Trigger_fac_ribosome-bd_bac"/>
</dbReference>
<evidence type="ECO:0000259" key="2">
    <source>
        <dbReference type="Pfam" id="PF05697"/>
    </source>
</evidence>
<evidence type="ECO:0000313" key="3">
    <source>
        <dbReference type="EMBL" id="MBO8446786.1"/>
    </source>
</evidence>
<proteinExistence type="predicted"/>
<dbReference type="InterPro" id="IPR037041">
    <property type="entry name" value="Trigger_fac_C_sf"/>
</dbReference>
<feature type="domain" description="Trigger factor ribosome-binding bacterial" evidence="2">
    <location>
        <begin position="1"/>
        <end position="146"/>
    </location>
</feature>
<dbReference type="AlphaFoldDB" id="A0A9D9EHP6"/>
<dbReference type="EC" id="5.2.1.8" evidence="3"/>
<dbReference type="GO" id="GO:0043335">
    <property type="term" value="P:protein unfolding"/>
    <property type="evidence" value="ECO:0007669"/>
    <property type="project" value="TreeGrafter"/>
</dbReference>
<dbReference type="SUPFAM" id="SSF102735">
    <property type="entry name" value="Trigger factor ribosome-binding domain"/>
    <property type="match status" value="1"/>
</dbReference>
<dbReference type="InterPro" id="IPR005215">
    <property type="entry name" value="Trig_fac"/>
</dbReference>
<dbReference type="GO" id="GO:0051083">
    <property type="term" value="P:'de novo' cotranslational protein folding"/>
    <property type="evidence" value="ECO:0007669"/>
    <property type="project" value="TreeGrafter"/>
</dbReference>
<gene>
    <name evidence="3" type="primary">tig</name>
    <name evidence="3" type="ORF">IAC32_03445</name>
</gene>
<dbReference type="GO" id="GO:0003755">
    <property type="term" value="F:peptidyl-prolyl cis-trans isomerase activity"/>
    <property type="evidence" value="ECO:0007669"/>
    <property type="project" value="UniProtKB-EC"/>
</dbReference>
<name>A0A9D9EHP6_9BACT</name>
<dbReference type="PANTHER" id="PTHR30560">
    <property type="entry name" value="TRIGGER FACTOR CHAPERONE AND PEPTIDYL-PROLYL CIS/TRANS ISOMERASE"/>
    <property type="match status" value="1"/>
</dbReference>
<accession>A0A9D9EHP6</accession>
<dbReference type="GO" id="GO:0044183">
    <property type="term" value="F:protein folding chaperone"/>
    <property type="evidence" value="ECO:0007669"/>
    <property type="project" value="TreeGrafter"/>
</dbReference>
<reference evidence="3" key="2">
    <citation type="journal article" date="2021" name="PeerJ">
        <title>Extensive microbial diversity within the chicken gut microbiome revealed by metagenomics and culture.</title>
        <authorList>
            <person name="Gilroy R."/>
            <person name="Ravi A."/>
            <person name="Getino M."/>
            <person name="Pursley I."/>
            <person name="Horton D.L."/>
            <person name="Alikhan N.F."/>
            <person name="Baker D."/>
            <person name="Gharbi K."/>
            <person name="Hall N."/>
            <person name="Watson M."/>
            <person name="Adriaenssens E.M."/>
            <person name="Foster-Nyarko E."/>
            <person name="Jarju S."/>
            <person name="Secka A."/>
            <person name="Antonio M."/>
            <person name="Oren A."/>
            <person name="Chaudhuri R.R."/>
            <person name="La Ragione R."/>
            <person name="Hildebrand F."/>
            <person name="Pallen M.J."/>
        </authorList>
    </citation>
    <scope>NUCLEOTIDE SEQUENCE</scope>
    <source>
        <strain evidence="3">D3-1215</strain>
    </source>
</reference>
<dbReference type="GO" id="GO:0015031">
    <property type="term" value="P:protein transport"/>
    <property type="evidence" value="ECO:0007669"/>
    <property type="project" value="InterPro"/>
</dbReference>
<comment type="caution">
    <text evidence="3">The sequence shown here is derived from an EMBL/GenBank/DDBJ whole genome shotgun (WGS) entry which is preliminary data.</text>
</comment>
<reference evidence="3" key="1">
    <citation type="submission" date="2020-10" db="EMBL/GenBank/DDBJ databases">
        <authorList>
            <person name="Gilroy R."/>
        </authorList>
    </citation>
    <scope>NUCLEOTIDE SEQUENCE</scope>
    <source>
        <strain evidence="3">D3-1215</strain>
    </source>
</reference>
<sequence length="457" mass="52481">MDITKNNLDAVNARLVIKVEPSDYQEKVDSAVKNYRKRATIPGFRQGMAPVGLIKNKLGKAFLAEEVEKIVSGAIFDYLKDNKLNIFGEPMPSEDNPSNDFEEGKSFEFHFDLGLSPEVDFMPSKADKLDYYIIKVAQDLVDKQTEAFRGRFGEYVKAETAEETDVLKGQLVELDENGNEKEGGVNIENALISPNYMSDKDEQAKVKGLKLGDSFVFNPFKAFGGSEMELATLLHKTKDEAKEFKSDCKFTITEITRYAKAELNQDFFDKCFGKDKVKSEEEFYEMIRKSLADQFVDQSDIRFLWDIRKYVLDKMSDVAMPEAFIKRWLKARNENSKEEELDREMPKLLEDLKWQVFTDKVAEKENLKVEKADVENEAKKVAKRQFEQYGLLGVDDALLSSYSQEMLKSEDTVRQLTETALRDKVLARIKEMVSLSDKEVSLEEFNEFFRNMEAAGK</sequence>
<dbReference type="NCBIfam" id="TIGR00115">
    <property type="entry name" value="tig"/>
    <property type="match status" value="1"/>
</dbReference>
<organism evidence="3 4">
    <name type="scientific">Candidatus Enterocola intestinipullorum</name>
    <dbReference type="NCBI Taxonomy" id="2840783"/>
    <lineage>
        <taxon>Bacteria</taxon>
        <taxon>Pseudomonadati</taxon>
        <taxon>Bacteroidota</taxon>
        <taxon>Bacteroidia</taxon>
        <taxon>Bacteroidales</taxon>
        <taxon>Candidatus Enterocola</taxon>
    </lineage>
</organism>
<dbReference type="Proteomes" id="UP000823637">
    <property type="component" value="Unassembled WGS sequence"/>
</dbReference>
<protein>
    <submittedName>
        <fullName evidence="3">Trigger factor</fullName>
        <ecNumber evidence="3">5.2.1.8</ecNumber>
    </submittedName>
</protein>
<evidence type="ECO:0000256" key="1">
    <source>
        <dbReference type="SAM" id="Coils"/>
    </source>
</evidence>
<dbReference type="EMBL" id="JADIMR010000049">
    <property type="protein sequence ID" value="MBO8446786.1"/>
    <property type="molecule type" value="Genomic_DNA"/>
</dbReference>
<keyword evidence="1" id="KW-0175">Coiled coil</keyword>
<dbReference type="Gene3D" id="1.10.3120.10">
    <property type="entry name" value="Trigger factor, C-terminal domain"/>
    <property type="match status" value="1"/>
</dbReference>
<evidence type="ECO:0000313" key="4">
    <source>
        <dbReference type="Proteomes" id="UP000823637"/>
    </source>
</evidence>
<dbReference type="InterPro" id="IPR027304">
    <property type="entry name" value="Trigger_fact/SurA_dom_sf"/>
</dbReference>
<dbReference type="Gene3D" id="3.30.70.1050">
    <property type="entry name" value="Trigger factor ribosome-binding domain"/>
    <property type="match status" value="1"/>
</dbReference>
<dbReference type="InterPro" id="IPR036611">
    <property type="entry name" value="Trigger_fac_ribosome-bd_sf"/>
</dbReference>
<dbReference type="SUPFAM" id="SSF109998">
    <property type="entry name" value="Triger factor/SurA peptide-binding domain-like"/>
    <property type="match status" value="1"/>
</dbReference>
<dbReference type="GO" id="GO:0043022">
    <property type="term" value="F:ribosome binding"/>
    <property type="evidence" value="ECO:0007669"/>
    <property type="project" value="TreeGrafter"/>
</dbReference>
<dbReference type="Pfam" id="PF05697">
    <property type="entry name" value="Trigger_N"/>
    <property type="match status" value="1"/>
</dbReference>
<feature type="coiled-coil region" evidence="1">
    <location>
        <begin position="357"/>
        <end position="384"/>
    </location>
</feature>